<evidence type="ECO:0000313" key="2">
    <source>
        <dbReference type="EMBL" id="QHS97701.1"/>
    </source>
</evidence>
<sequence length="180" mass="19796">MAEKASVQPTSNKEVSDNPLDYLSMIIYVKDGVRACEQLKALVSNNMDILLQDVDSIREQKPPWLTGVPTVVLLPSRQILTGTKAVNAVTDYCFSSMSGIDGATIVRGGNGHASLSSTDYTPQPSFNMLFSCENEDEEPRPITAGETSLLSPDARYEDKPREKHNERSLEEVMRMRGATA</sequence>
<accession>A0A6C0C0S5</accession>
<dbReference type="AlphaFoldDB" id="A0A6C0C0S5"/>
<name>A0A6C0C0S5_9ZZZZ</name>
<proteinExistence type="predicted"/>
<reference evidence="2" key="1">
    <citation type="journal article" date="2020" name="Nature">
        <title>Giant virus diversity and host interactions through global metagenomics.</title>
        <authorList>
            <person name="Schulz F."/>
            <person name="Roux S."/>
            <person name="Paez-Espino D."/>
            <person name="Jungbluth S."/>
            <person name="Walsh D.A."/>
            <person name="Denef V.J."/>
            <person name="McMahon K.D."/>
            <person name="Konstantinidis K.T."/>
            <person name="Eloe-Fadrosh E.A."/>
            <person name="Kyrpides N.C."/>
            <person name="Woyke T."/>
        </authorList>
    </citation>
    <scope>NUCLEOTIDE SEQUENCE</scope>
    <source>
        <strain evidence="2">GVMAG-M-3300020182-33</strain>
    </source>
</reference>
<protein>
    <submittedName>
        <fullName evidence="2">Uncharacterized protein</fullName>
    </submittedName>
</protein>
<feature type="compositionally biased region" description="Basic and acidic residues" evidence="1">
    <location>
        <begin position="154"/>
        <end position="174"/>
    </location>
</feature>
<dbReference type="EMBL" id="MN739302">
    <property type="protein sequence ID" value="QHS97701.1"/>
    <property type="molecule type" value="Genomic_DNA"/>
</dbReference>
<organism evidence="2">
    <name type="scientific">viral metagenome</name>
    <dbReference type="NCBI Taxonomy" id="1070528"/>
    <lineage>
        <taxon>unclassified sequences</taxon>
        <taxon>metagenomes</taxon>
        <taxon>organismal metagenomes</taxon>
    </lineage>
</organism>
<feature type="region of interest" description="Disordered" evidence="1">
    <location>
        <begin position="134"/>
        <end position="180"/>
    </location>
</feature>
<evidence type="ECO:0000256" key="1">
    <source>
        <dbReference type="SAM" id="MobiDB-lite"/>
    </source>
</evidence>